<gene>
    <name evidence="1" type="ORF">CNE99_04000</name>
</gene>
<proteinExistence type="predicted"/>
<dbReference type="EMBL" id="NTKD01000014">
    <property type="protein sequence ID" value="PDH40233.1"/>
    <property type="molecule type" value="Genomic_DNA"/>
</dbReference>
<name>A0A2A5WVE0_9GAMM</name>
<evidence type="ECO:0000313" key="2">
    <source>
        <dbReference type="Proteomes" id="UP000219327"/>
    </source>
</evidence>
<reference evidence="1 2" key="1">
    <citation type="submission" date="2017-08" db="EMBL/GenBank/DDBJ databases">
        <title>Fine stratification of microbial communities through a metagenomic profile of the photic zone.</title>
        <authorList>
            <person name="Haro-Moreno J.M."/>
            <person name="Lopez-Perez M."/>
            <person name="De La Torre J."/>
            <person name="Picazo A."/>
            <person name="Camacho A."/>
            <person name="Rodriguez-Valera F."/>
        </authorList>
    </citation>
    <scope>NUCLEOTIDE SEQUENCE [LARGE SCALE GENOMIC DNA]</scope>
    <source>
        <strain evidence="1">MED-G24</strain>
    </source>
</reference>
<evidence type="ECO:0000313" key="1">
    <source>
        <dbReference type="EMBL" id="PDH40233.1"/>
    </source>
</evidence>
<dbReference type="Proteomes" id="UP000219327">
    <property type="component" value="Unassembled WGS sequence"/>
</dbReference>
<protein>
    <submittedName>
        <fullName evidence="1">Uncharacterized protein</fullName>
    </submittedName>
</protein>
<sequence length="110" mass="12610">MYASRQPLDDCTKEALLLIMDGETTTIGAPEPCYGQDMSVMLEMQKDALRSLTARDKRVLERATSYLDASKYEILDDNLKVRREQIRMSTRYLESQLQQQAQSEQAATQD</sequence>
<comment type="caution">
    <text evidence="1">The sequence shown here is derived from an EMBL/GenBank/DDBJ whole genome shotgun (WGS) entry which is preliminary data.</text>
</comment>
<dbReference type="AlphaFoldDB" id="A0A2A5WVE0"/>
<organism evidence="1 2">
    <name type="scientific">OM182 bacterium MED-G24</name>
    <dbReference type="NCBI Taxonomy" id="1986255"/>
    <lineage>
        <taxon>Bacteria</taxon>
        <taxon>Pseudomonadati</taxon>
        <taxon>Pseudomonadota</taxon>
        <taxon>Gammaproteobacteria</taxon>
        <taxon>OMG group</taxon>
        <taxon>OM182 clade</taxon>
    </lineage>
</organism>
<accession>A0A2A5WVE0</accession>